<evidence type="ECO:0000256" key="5">
    <source>
        <dbReference type="ARBA" id="ARBA00022989"/>
    </source>
</evidence>
<reference evidence="10 16" key="4">
    <citation type="journal article" date="2020" name="Cell Host Microbe">
        <title>Functional and Genomic Variation between Human-Derived Isolates of Lachnospiraceae Reveals Inter- and Intra-Species Diversity.</title>
        <authorList>
            <person name="Sorbara M.T."/>
            <person name="Littmann E.R."/>
            <person name="Fontana E."/>
            <person name="Moody T.U."/>
            <person name="Kohout C.E."/>
            <person name="Gjonbalaj M."/>
            <person name="Eaton V."/>
            <person name="Seok R."/>
            <person name="Leiner I.M."/>
            <person name="Pamer E.G."/>
        </authorList>
    </citation>
    <scope>NUCLEOTIDE SEQUENCE [LARGE SCALE GENOMIC DNA]</scope>
    <source>
        <strain evidence="10 16">MSK.2.26</strain>
    </source>
</reference>
<reference evidence="9 14" key="2">
    <citation type="submission" date="2019-06" db="EMBL/GenBank/DDBJ databases">
        <title>Draft genome sequence of [Clostridium] clostridioforme NBRC 113352.</title>
        <authorList>
            <person name="Miura T."/>
            <person name="Furukawa M."/>
            <person name="Shimamura M."/>
            <person name="Ohyama Y."/>
            <person name="Yamazoe A."/>
            <person name="Kawasaki H."/>
        </authorList>
    </citation>
    <scope>NUCLEOTIDE SEQUENCE [LARGE SCALE GENOMIC DNA]</scope>
    <source>
        <strain evidence="9 14">NBRC 113352</strain>
    </source>
</reference>
<dbReference type="InterPro" id="IPR035906">
    <property type="entry name" value="MetI-like_sf"/>
</dbReference>
<keyword evidence="3" id="KW-1003">Cell membrane</keyword>
<evidence type="ECO:0000256" key="4">
    <source>
        <dbReference type="ARBA" id="ARBA00022692"/>
    </source>
</evidence>
<feature type="transmembrane region" description="Helical" evidence="7">
    <location>
        <begin position="209"/>
        <end position="227"/>
    </location>
</feature>
<evidence type="ECO:0000313" key="15">
    <source>
        <dbReference type="Proteomes" id="UP000501069"/>
    </source>
</evidence>
<dbReference type="Proteomes" id="UP000315200">
    <property type="component" value="Unassembled WGS sequence"/>
</dbReference>
<dbReference type="EMBL" id="CP050964">
    <property type="protein sequence ID" value="QIX92033.1"/>
    <property type="molecule type" value="Genomic_DNA"/>
</dbReference>
<evidence type="ECO:0000313" key="10">
    <source>
        <dbReference type="EMBL" id="NSJ46802.1"/>
    </source>
</evidence>
<reference evidence="11 15" key="3">
    <citation type="submission" date="2019-11" db="EMBL/GenBank/DDBJ databases">
        <title>FDA dAtabase for Regulatory Grade micrObial Sequences (FDA-ARGOS): Supporting development and validation of Infectious Disease Dx tests.</title>
        <authorList>
            <person name="Turner S."/>
            <person name="Byrd R."/>
            <person name="Tallon L."/>
            <person name="Sadzewicz L."/>
            <person name="Vavikolanu K."/>
            <person name="Mehta A."/>
            <person name="Aluvathingal J."/>
            <person name="Nadendla S."/>
            <person name="Myers T."/>
            <person name="Yan Y."/>
            <person name="Sichtig H."/>
        </authorList>
    </citation>
    <scope>NUCLEOTIDE SEQUENCE [LARGE SCALE GENOMIC DNA]</scope>
    <source>
        <strain evidence="11 15">FDAARGOS_739</strain>
    </source>
</reference>
<feature type="transmembrane region" description="Helical" evidence="7">
    <location>
        <begin position="113"/>
        <end position="133"/>
    </location>
</feature>
<keyword evidence="4 7" id="KW-0812">Transmembrane</keyword>
<evidence type="ECO:0000313" key="12">
    <source>
        <dbReference type="EMBL" id="SEU20361.1"/>
    </source>
</evidence>
<dbReference type="AlphaFoldDB" id="A0A829W335"/>
<dbReference type="GO" id="GO:0005886">
    <property type="term" value="C:plasma membrane"/>
    <property type="evidence" value="ECO:0007669"/>
    <property type="project" value="UniProtKB-SubCell"/>
</dbReference>
<feature type="transmembrane region" description="Helical" evidence="7">
    <location>
        <begin position="160"/>
        <end position="182"/>
    </location>
</feature>
<dbReference type="InterPro" id="IPR000515">
    <property type="entry name" value="MetI-like"/>
</dbReference>
<dbReference type="PROSITE" id="PS50928">
    <property type="entry name" value="ABC_TM1"/>
    <property type="match status" value="1"/>
</dbReference>
<dbReference type="PANTHER" id="PTHR30193">
    <property type="entry name" value="ABC TRANSPORTER PERMEASE PROTEIN"/>
    <property type="match status" value="1"/>
</dbReference>
<comment type="subcellular location">
    <subcellularLocation>
        <location evidence="1 7">Cell membrane</location>
        <topology evidence="1 7">Multi-pass membrane protein</topology>
    </subcellularLocation>
</comment>
<protein>
    <submittedName>
        <fullName evidence="12">Raffinose/stachyose/melibiose transport system permease protein</fullName>
    </submittedName>
    <submittedName>
        <fullName evidence="9">Sugar ABC transporter permease</fullName>
    </submittedName>
</protein>
<feature type="transmembrane region" description="Helical" evidence="7">
    <location>
        <begin position="21"/>
        <end position="43"/>
    </location>
</feature>
<dbReference type="CDD" id="cd06261">
    <property type="entry name" value="TM_PBP2"/>
    <property type="match status" value="1"/>
</dbReference>
<keyword evidence="6 7" id="KW-0472">Membrane</keyword>
<sequence>MNVKKLRNPYYIKRELSYISLYLPALLLFLLFVVWPLIQAIYFSMTDWDGISSTYHFQGLKNYITFFRDTYVLHSTIATLKYTVAVTIAQNMTALALALALNQKFRSRNVLRTVFFLPSLFSPLVVGYIWSFLFSDPLMKMGKALGLDILGNNILGSEQWAIFAAAFVTVWRSSGWTMMIYLASLQNVPQELCEAAAVDGAGYWKQLRYIVLPMIASAFTINFILVFERSLKDFDSIFALTNGGPGDSTMTIALNIYRESFFYSRGSYGTTIGVVLFVVMVILTIIQLKFFQKGEAKLE</sequence>
<dbReference type="InterPro" id="IPR051393">
    <property type="entry name" value="ABC_transporter_permease"/>
</dbReference>
<comment type="similarity">
    <text evidence="7">Belongs to the binding-protein-dependent transport system permease family.</text>
</comment>
<dbReference type="EMBL" id="BJLB01000001">
    <property type="protein sequence ID" value="GEA34324.1"/>
    <property type="molecule type" value="Genomic_DNA"/>
</dbReference>
<feature type="transmembrane region" description="Helical" evidence="7">
    <location>
        <begin position="268"/>
        <end position="288"/>
    </location>
</feature>
<proteinExistence type="inferred from homology"/>
<dbReference type="GO" id="GO:0055085">
    <property type="term" value="P:transmembrane transport"/>
    <property type="evidence" value="ECO:0007669"/>
    <property type="project" value="InterPro"/>
</dbReference>
<dbReference type="Proteomes" id="UP000182121">
    <property type="component" value="Unassembled WGS sequence"/>
</dbReference>
<evidence type="ECO:0000313" key="9">
    <source>
        <dbReference type="EMBL" id="GEA34324.1"/>
    </source>
</evidence>
<dbReference type="EMBL" id="JAAISW010000091">
    <property type="protein sequence ID" value="NSJ46802.1"/>
    <property type="molecule type" value="Genomic_DNA"/>
</dbReference>
<evidence type="ECO:0000313" key="14">
    <source>
        <dbReference type="Proteomes" id="UP000315200"/>
    </source>
</evidence>
<feature type="transmembrane region" description="Helical" evidence="7">
    <location>
        <begin position="82"/>
        <end position="101"/>
    </location>
</feature>
<evidence type="ECO:0000313" key="11">
    <source>
        <dbReference type="EMBL" id="QIX92033.1"/>
    </source>
</evidence>
<dbReference type="SUPFAM" id="SSF161098">
    <property type="entry name" value="MetI-like"/>
    <property type="match status" value="1"/>
</dbReference>
<evidence type="ECO:0000256" key="2">
    <source>
        <dbReference type="ARBA" id="ARBA00022448"/>
    </source>
</evidence>
<evidence type="ECO:0000259" key="8">
    <source>
        <dbReference type="PROSITE" id="PS50928"/>
    </source>
</evidence>
<organism evidence="9 14">
    <name type="scientific">Enterocloster clostridioformis</name>
    <dbReference type="NCBI Taxonomy" id="1531"/>
    <lineage>
        <taxon>Bacteria</taxon>
        <taxon>Bacillati</taxon>
        <taxon>Bacillota</taxon>
        <taxon>Clostridia</taxon>
        <taxon>Lachnospirales</taxon>
        <taxon>Lachnospiraceae</taxon>
        <taxon>Enterocloster</taxon>
    </lineage>
</organism>
<dbReference type="EMBL" id="FOIO01000102">
    <property type="protein sequence ID" value="SEU20361.1"/>
    <property type="molecule type" value="Genomic_DNA"/>
</dbReference>
<evidence type="ECO:0000256" key="7">
    <source>
        <dbReference type="RuleBase" id="RU363032"/>
    </source>
</evidence>
<dbReference type="Proteomes" id="UP000501069">
    <property type="component" value="Chromosome"/>
</dbReference>
<evidence type="ECO:0000256" key="1">
    <source>
        <dbReference type="ARBA" id="ARBA00004651"/>
    </source>
</evidence>
<accession>A0A829W335</accession>
<dbReference type="RefSeq" id="WP_002584606.1">
    <property type="nucleotide sequence ID" value="NZ_FOOJ01000090.1"/>
</dbReference>
<name>A0A829W335_9FIRM</name>
<dbReference type="Proteomes" id="UP000719916">
    <property type="component" value="Unassembled WGS sequence"/>
</dbReference>
<reference evidence="10" key="5">
    <citation type="submission" date="2020-02" db="EMBL/GenBank/DDBJ databases">
        <authorList>
            <person name="Littmann E."/>
            <person name="Sorbara M."/>
        </authorList>
    </citation>
    <scope>NUCLEOTIDE SEQUENCE</scope>
    <source>
        <strain evidence="10">MSK.2.26</strain>
    </source>
</reference>
<dbReference type="Pfam" id="PF00528">
    <property type="entry name" value="BPD_transp_1"/>
    <property type="match status" value="1"/>
</dbReference>
<evidence type="ECO:0000313" key="16">
    <source>
        <dbReference type="Proteomes" id="UP000719916"/>
    </source>
</evidence>
<keyword evidence="2 7" id="KW-0813">Transport</keyword>
<reference evidence="12 13" key="1">
    <citation type="submission" date="2016-10" db="EMBL/GenBank/DDBJ databases">
        <authorList>
            <person name="Varghese N."/>
            <person name="Submissions S."/>
        </authorList>
    </citation>
    <scope>NUCLEOTIDE SEQUENCE [LARGE SCALE GENOMIC DNA]</scope>
    <source>
        <strain evidence="12 13">NLAE-zl-C196</strain>
    </source>
</reference>
<evidence type="ECO:0000256" key="6">
    <source>
        <dbReference type="ARBA" id="ARBA00023136"/>
    </source>
</evidence>
<feature type="domain" description="ABC transmembrane type-1" evidence="8">
    <location>
        <begin position="76"/>
        <end position="287"/>
    </location>
</feature>
<dbReference type="PANTHER" id="PTHR30193:SF37">
    <property type="entry name" value="INNER MEMBRANE ABC TRANSPORTER PERMEASE PROTEIN YCJO"/>
    <property type="match status" value="1"/>
</dbReference>
<evidence type="ECO:0000256" key="3">
    <source>
        <dbReference type="ARBA" id="ARBA00022475"/>
    </source>
</evidence>
<dbReference type="Gene3D" id="1.10.3720.10">
    <property type="entry name" value="MetI-like"/>
    <property type="match status" value="1"/>
</dbReference>
<keyword evidence="5 7" id="KW-1133">Transmembrane helix</keyword>
<gene>
    <name evidence="9" type="primary">msmF</name>
    <name evidence="9" type="ORF">Ccl03g_00370</name>
    <name evidence="11" type="ORF">FOC47_16710</name>
    <name evidence="10" type="ORF">G5B26_25365</name>
    <name evidence="12" type="ORF">SAMN05216521_11023</name>
</gene>
<evidence type="ECO:0000313" key="13">
    <source>
        <dbReference type="Proteomes" id="UP000182121"/>
    </source>
</evidence>